<evidence type="ECO:0000313" key="2">
    <source>
        <dbReference type="Proteomes" id="UP000183223"/>
    </source>
</evidence>
<gene>
    <name evidence="1" type="ORF">SAMN02982990_03625</name>
</gene>
<evidence type="ECO:0000313" key="1">
    <source>
        <dbReference type="EMBL" id="SCZ70989.1"/>
    </source>
</evidence>
<keyword evidence="2" id="KW-1185">Reference proteome</keyword>
<name>A0A1G5RCI3_PHOLU</name>
<accession>A0A1G5RCI3</accession>
<dbReference type="CDD" id="cd20696">
    <property type="entry name" value="CdiI_Ecoli3006-like"/>
    <property type="match status" value="1"/>
</dbReference>
<dbReference type="AlphaFoldDB" id="A0A1G5RCI3"/>
<dbReference type="Proteomes" id="UP000183223">
    <property type="component" value="Unassembled WGS sequence"/>
</dbReference>
<proteinExistence type="predicted"/>
<sequence>MMEKSIAVLREQLDNYIQNGYLDINSFDNPDDEAAEALTELSCTDKALCEQYCRLILESSEIGDTYLDSRCLAHLFDLNKKYSLEYVQKNVLNMSAPVLEATMEGLDMYSKTPFRTHFSTELIVNIKKRYDELASDDAIKDMLDYSYEWFERMYLIPAGLPKD</sequence>
<dbReference type="GeneID" id="45655833"/>
<protein>
    <submittedName>
        <fullName evidence="1">Uncharacterized protein</fullName>
    </submittedName>
</protein>
<organism evidence="1 2">
    <name type="scientific">Photorhabdus luminescens</name>
    <name type="common">Xenorhabdus luminescens</name>
    <dbReference type="NCBI Taxonomy" id="29488"/>
    <lineage>
        <taxon>Bacteria</taxon>
        <taxon>Pseudomonadati</taxon>
        <taxon>Pseudomonadota</taxon>
        <taxon>Gammaproteobacteria</taxon>
        <taxon>Enterobacterales</taxon>
        <taxon>Morganellaceae</taxon>
        <taxon>Photorhabdus</taxon>
    </lineage>
</organism>
<dbReference type="EMBL" id="FMWJ01000022">
    <property type="protein sequence ID" value="SCZ70989.1"/>
    <property type="molecule type" value="Genomic_DNA"/>
</dbReference>
<reference evidence="2" key="1">
    <citation type="submission" date="2016-10" db="EMBL/GenBank/DDBJ databases">
        <authorList>
            <person name="Varghese N."/>
            <person name="Submissions S."/>
        </authorList>
    </citation>
    <scope>NUCLEOTIDE SEQUENCE [LARGE SCALE GENOMIC DNA]</scope>
    <source>
        <strain evidence="2">ATCC 29999</strain>
    </source>
</reference>
<dbReference type="RefSeq" id="WP_049582848.1">
    <property type="nucleotide sequence ID" value="NZ_CAWQXX010000020.1"/>
</dbReference>